<dbReference type="Gene3D" id="1.20.140.40">
    <property type="entry name" value="Invertase/pectin methylesterase inhibitor family protein"/>
    <property type="match status" value="1"/>
</dbReference>
<evidence type="ECO:0000313" key="2">
    <source>
        <dbReference type="EMBL" id="CAB4285068.1"/>
    </source>
</evidence>
<feature type="transmembrane region" description="Helical" evidence="1">
    <location>
        <begin position="12"/>
        <end position="34"/>
    </location>
</feature>
<protein>
    <recommendedName>
        <fullName evidence="4">Pectinesterase inhibitor domain-containing protein</fullName>
    </recommendedName>
</protein>
<name>A0A6J5VGN7_PRUAR</name>
<accession>A0A6J5VGN7</accession>
<keyword evidence="1" id="KW-1133">Transmembrane helix</keyword>
<organism evidence="2 3">
    <name type="scientific">Prunus armeniaca</name>
    <name type="common">Apricot</name>
    <name type="synonym">Armeniaca vulgaris</name>
    <dbReference type="NCBI Taxonomy" id="36596"/>
    <lineage>
        <taxon>Eukaryota</taxon>
        <taxon>Viridiplantae</taxon>
        <taxon>Streptophyta</taxon>
        <taxon>Embryophyta</taxon>
        <taxon>Tracheophyta</taxon>
        <taxon>Spermatophyta</taxon>
        <taxon>Magnoliopsida</taxon>
        <taxon>eudicotyledons</taxon>
        <taxon>Gunneridae</taxon>
        <taxon>Pentapetalae</taxon>
        <taxon>rosids</taxon>
        <taxon>fabids</taxon>
        <taxon>Rosales</taxon>
        <taxon>Rosaceae</taxon>
        <taxon>Amygdaloideae</taxon>
        <taxon>Amygdaleae</taxon>
        <taxon>Prunus</taxon>
    </lineage>
</organism>
<evidence type="ECO:0000256" key="1">
    <source>
        <dbReference type="SAM" id="Phobius"/>
    </source>
</evidence>
<evidence type="ECO:0000313" key="3">
    <source>
        <dbReference type="Proteomes" id="UP000507222"/>
    </source>
</evidence>
<dbReference type="SUPFAM" id="SSF101148">
    <property type="entry name" value="Plant invertase/pectin methylesterase inhibitor"/>
    <property type="match status" value="1"/>
</dbReference>
<dbReference type="EMBL" id="CAEKDK010000006">
    <property type="protein sequence ID" value="CAB4285068.1"/>
    <property type="molecule type" value="Genomic_DNA"/>
</dbReference>
<keyword evidence="1" id="KW-0812">Transmembrane</keyword>
<gene>
    <name evidence="2" type="ORF">CURHAP_LOCUS40766</name>
</gene>
<reference evidence="2 3" key="1">
    <citation type="submission" date="2020-05" db="EMBL/GenBank/DDBJ databases">
        <authorList>
            <person name="Campoy J."/>
            <person name="Schneeberger K."/>
            <person name="Spophaly S."/>
        </authorList>
    </citation>
    <scope>NUCLEOTIDE SEQUENCE [LARGE SCALE GENOMIC DNA]</scope>
    <source>
        <strain evidence="2">PruArmRojPasFocal</strain>
    </source>
</reference>
<keyword evidence="1" id="KW-0472">Membrane</keyword>
<dbReference type="Proteomes" id="UP000507222">
    <property type="component" value="Unassembled WGS sequence"/>
</dbReference>
<dbReference type="AlphaFoldDB" id="A0A6J5VGN7"/>
<dbReference type="InterPro" id="IPR035513">
    <property type="entry name" value="Invertase/methylesterase_inhib"/>
</dbReference>
<proteinExistence type="predicted"/>
<sequence length="194" mass="21118">MDEDQEEGNEILSNMIVIGVSFVVIAAVVVLVMVDVDSPKKTIEHPMNNTGIHMSLDNICGRTDYRGLSQDTLSPVGNKADVVKYFTAAIKSTLAAMKNVAHNKPKGGDNQKGELGCFRLTDLGIGQLESVLAVRSEDLFGRKSADVKGSLNASYQQKCLRQLPPTKAKPVRLDQALKKPIELARNALCMVHSR</sequence>
<evidence type="ECO:0008006" key="4">
    <source>
        <dbReference type="Google" id="ProtNLM"/>
    </source>
</evidence>